<protein>
    <submittedName>
        <fullName evidence="4">Thioesterase</fullName>
    </submittedName>
</protein>
<dbReference type="InterPro" id="IPR039298">
    <property type="entry name" value="ACOT13"/>
</dbReference>
<reference evidence="4 5" key="1">
    <citation type="submission" date="2015-10" db="EMBL/GenBank/DDBJ databases">
        <title>Conservation of the essential genome among Caulobacter and Brevundimonas species.</title>
        <authorList>
            <person name="Scott D."/>
            <person name="Ely B."/>
        </authorList>
    </citation>
    <scope>NUCLEOTIDE SEQUENCE [LARGE SCALE GENOMIC DNA]</scope>
    <source>
        <strain evidence="4 5">CB4</strain>
    </source>
</reference>
<keyword evidence="2" id="KW-0378">Hydrolase</keyword>
<dbReference type="Pfam" id="PF03061">
    <property type="entry name" value="4HBT"/>
    <property type="match status" value="1"/>
</dbReference>
<dbReference type="NCBIfam" id="TIGR00369">
    <property type="entry name" value="unchar_dom_1"/>
    <property type="match status" value="1"/>
</dbReference>
<keyword evidence="5" id="KW-1185">Reference proteome</keyword>
<dbReference type="InterPro" id="IPR003736">
    <property type="entry name" value="PAAI_dom"/>
</dbReference>
<dbReference type="SUPFAM" id="SSF54637">
    <property type="entry name" value="Thioesterase/thiol ester dehydrase-isomerase"/>
    <property type="match status" value="1"/>
</dbReference>
<proteinExistence type="inferred from homology"/>
<feature type="domain" description="Thioesterase" evidence="3">
    <location>
        <begin position="53"/>
        <end position="129"/>
    </location>
</feature>
<evidence type="ECO:0000256" key="2">
    <source>
        <dbReference type="ARBA" id="ARBA00022801"/>
    </source>
</evidence>
<evidence type="ECO:0000256" key="1">
    <source>
        <dbReference type="ARBA" id="ARBA00008324"/>
    </source>
</evidence>
<dbReference type="STRING" id="69395.AQ619_11940"/>
<dbReference type="GO" id="GO:0047617">
    <property type="term" value="F:fatty acyl-CoA hydrolase activity"/>
    <property type="evidence" value="ECO:0007669"/>
    <property type="project" value="InterPro"/>
</dbReference>
<dbReference type="CDD" id="cd03443">
    <property type="entry name" value="PaaI_thioesterase"/>
    <property type="match status" value="1"/>
</dbReference>
<dbReference type="PANTHER" id="PTHR21660">
    <property type="entry name" value="THIOESTERASE SUPERFAMILY MEMBER-RELATED"/>
    <property type="match status" value="1"/>
</dbReference>
<comment type="similarity">
    <text evidence="1">Belongs to the thioesterase PaaI family.</text>
</comment>
<evidence type="ECO:0000313" key="4">
    <source>
        <dbReference type="EMBL" id="ALL13991.1"/>
    </source>
</evidence>
<gene>
    <name evidence="4" type="ORF">AQ619_11940</name>
</gene>
<evidence type="ECO:0000259" key="3">
    <source>
        <dbReference type="Pfam" id="PF03061"/>
    </source>
</evidence>
<dbReference type="InterPro" id="IPR029069">
    <property type="entry name" value="HotDog_dom_sf"/>
</dbReference>
<evidence type="ECO:0000313" key="5">
    <source>
        <dbReference type="Proteomes" id="UP000056905"/>
    </source>
</evidence>
<dbReference type="Gene3D" id="3.10.129.10">
    <property type="entry name" value="Hotdog Thioesterase"/>
    <property type="match status" value="1"/>
</dbReference>
<dbReference type="KEGG" id="chq:AQ619_11940"/>
<name>A0A0P0P0N4_9CAUL</name>
<dbReference type="PANTHER" id="PTHR21660:SF1">
    <property type="entry name" value="ACYL-COENZYME A THIOESTERASE 13"/>
    <property type="match status" value="1"/>
</dbReference>
<dbReference type="EMBL" id="CP013002">
    <property type="protein sequence ID" value="ALL13991.1"/>
    <property type="molecule type" value="Genomic_DNA"/>
</dbReference>
<dbReference type="Proteomes" id="UP000056905">
    <property type="component" value="Chromosome"/>
</dbReference>
<organism evidence="4 5">
    <name type="scientific">Caulobacter henricii</name>
    <dbReference type="NCBI Taxonomy" id="69395"/>
    <lineage>
        <taxon>Bacteria</taxon>
        <taxon>Pseudomonadati</taxon>
        <taxon>Pseudomonadota</taxon>
        <taxon>Alphaproteobacteria</taxon>
        <taxon>Caulobacterales</taxon>
        <taxon>Caulobacteraceae</taxon>
        <taxon>Caulobacter</taxon>
    </lineage>
</organism>
<accession>A0A0P0P0N4</accession>
<dbReference type="InterPro" id="IPR006683">
    <property type="entry name" value="Thioestr_dom"/>
</dbReference>
<dbReference type="OrthoDB" id="8446488at2"/>
<dbReference type="AlphaFoldDB" id="A0A0P0P0N4"/>
<sequence>MTWATDRLDQVKAGGVALPPVVETLKLGGLDDWGPGWARKTWQPSPELLNSDGSMFGGYLAALADQILAFAAMTAAPADAMFRTSHLKIDFIRVGKAEPLRLEGRVVAKTRSVIHVEADLVRPDGELVARASAQQIIVPFGQT</sequence>